<feature type="compositionally biased region" description="Basic and acidic residues" evidence="2">
    <location>
        <begin position="1"/>
        <end position="51"/>
    </location>
</feature>
<dbReference type="AlphaFoldDB" id="W7AVQ0"/>
<dbReference type="EMBL" id="KI965398">
    <property type="protein sequence ID" value="EUD72634.1"/>
    <property type="molecule type" value="Genomic_DNA"/>
</dbReference>
<evidence type="ECO:0000256" key="1">
    <source>
        <dbReference type="SAM" id="Coils"/>
    </source>
</evidence>
<feature type="coiled-coil region" evidence="1">
    <location>
        <begin position="148"/>
        <end position="249"/>
    </location>
</feature>
<reference evidence="5 6" key="1">
    <citation type="submission" date="2013-02" db="EMBL/GenBank/DDBJ databases">
        <title>The Genome Sequence of Plasmodium vinckei petteri CR.</title>
        <authorList>
            <consortium name="The Broad Institute Genome Sequencing Platform"/>
            <consortium name="The Broad Institute Genome Sequencing Center for Infectious Disease"/>
            <person name="Neafsey D."/>
            <person name="Cheeseman I."/>
            <person name="Volkman S."/>
            <person name="Adams J."/>
            <person name="Walker B."/>
            <person name="Young S.K."/>
            <person name="Zeng Q."/>
            <person name="Gargeya S."/>
            <person name="Fitzgerald M."/>
            <person name="Haas B."/>
            <person name="Abouelleil A."/>
            <person name="Alvarado L."/>
            <person name="Arachchi H.M."/>
            <person name="Berlin A.M."/>
            <person name="Chapman S.B."/>
            <person name="Dewar J."/>
            <person name="Goldberg J."/>
            <person name="Griggs A."/>
            <person name="Gujja S."/>
            <person name="Hansen M."/>
            <person name="Howarth C."/>
            <person name="Imamovic A."/>
            <person name="Larimer J."/>
            <person name="McCowan C."/>
            <person name="Murphy C."/>
            <person name="Neiman D."/>
            <person name="Pearson M."/>
            <person name="Priest M."/>
            <person name="Roberts A."/>
            <person name="Saif S."/>
            <person name="Shea T."/>
            <person name="Sisk P."/>
            <person name="Sykes S."/>
            <person name="Wortman J."/>
            <person name="Nusbaum C."/>
            <person name="Birren B."/>
        </authorList>
    </citation>
    <scope>NUCLEOTIDE SEQUENCE [LARGE SCALE GENOMIC DNA]</scope>
    <source>
        <strain evidence="5 6">CR</strain>
    </source>
</reference>
<name>W7AVQ0_PLAVN</name>
<evidence type="ECO:0000313" key="5">
    <source>
        <dbReference type="EMBL" id="EUD72634.1"/>
    </source>
</evidence>
<dbReference type="Pfam" id="PF18590">
    <property type="entry name" value="IMP2_N"/>
    <property type="match status" value="1"/>
</dbReference>
<organism evidence="5 6">
    <name type="scientific">Plasmodium vinckei petteri</name>
    <dbReference type="NCBI Taxonomy" id="138298"/>
    <lineage>
        <taxon>Eukaryota</taxon>
        <taxon>Sar</taxon>
        <taxon>Alveolata</taxon>
        <taxon>Apicomplexa</taxon>
        <taxon>Aconoidasida</taxon>
        <taxon>Haemosporida</taxon>
        <taxon>Plasmodiidae</taxon>
        <taxon>Plasmodium</taxon>
        <taxon>Plasmodium (Vinckeia)</taxon>
    </lineage>
</organism>
<reference evidence="4 7" key="2">
    <citation type="submission" date="2020-08" db="EMBL/GenBank/DDBJ databases">
        <authorList>
            <person name="Ramaprasad A."/>
        </authorList>
    </citation>
    <scope>NUCLEOTIDE SEQUENCE [LARGE SCALE GENOMIC DNA]</scope>
</reference>
<evidence type="ECO:0000256" key="2">
    <source>
        <dbReference type="SAM" id="MobiDB-lite"/>
    </source>
</evidence>
<feature type="domain" description="Immune mapped protein 2 N-terminal" evidence="3">
    <location>
        <begin position="306"/>
        <end position="397"/>
    </location>
</feature>
<protein>
    <recommendedName>
        <fullName evidence="3">Immune mapped protein 2 N-terminal domain-containing protein</fullName>
    </recommendedName>
</protein>
<sequence>MAKNAKTVEKKGGKEEKKNTANKKKSDSKDQTHNKLKSSAKENEKKGKDKSLYMGNHSTQKDSKLQTRLERDSKKNAEKNVEKKVEKKPEKKAEKKVEKKPDKRYSHDKEKHAKNKNVNFRHSEMENQNESFLCCFCCGGKGEELGEVRVNDEELKLLEMKKRLLEEEEEKKRLKMLEDEEKKRLKMLEDEEKKRQLKILEEEEEEEEKRRLKMLEDEEEKRQLAMLEAEEEKRQLAMLEEEEDEVVSQKKKETVLVNKDMKVKLFTKKKAKLNFLGAAAAPTPPEEKHCVGPPPEVRKTTVNISEGIYLIYSDENCGQLEIHYSKIGIKGRGVLAYISSETIPDFYFDQKHSKQIILKNISTKLTSGYSNDLKPYYECYIEFIKLKKKFNGTLYFLPAFEAQPPPHLDIIFFNTREKKLIYAPIEKPVEISGDILFVIQKGLKIFKEEVEVEKLCNYMKCYGALLNLS</sequence>
<evidence type="ECO:0000313" key="6">
    <source>
        <dbReference type="Proteomes" id="UP000030659"/>
    </source>
</evidence>
<accession>W7AVQ0</accession>
<keyword evidence="7" id="KW-1185">Reference proteome</keyword>
<evidence type="ECO:0000313" key="7">
    <source>
        <dbReference type="Proteomes" id="UP000515268"/>
    </source>
</evidence>
<dbReference type="Proteomes" id="UP000515268">
    <property type="component" value="Chromosome PVPCR_12"/>
</dbReference>
<gene>
    <name evidence="4" type="ORF">PVPCR_1200510</name>
    <name evidence="5" type="ORF">YYG_02535</name>
</gene>
<evidence type="ECO:0000259" key="3">
    <source>
        <dbReference type="Pfam" id="PF18590"/>
    </source>
</evidence>
<dbReference type="Proteomes" id="UP000030659">
    <property type="component" value="Unassembled WGS sequence"/>
</dbReference>
<proteinExistence type="predicted"/>
<feature type="compositionally biased region" description="Basic and acidic residues" evidence="2">
    <location>
        <begin position="59"/>
        <end position="111"/>
    </location>
</feature>
<dbReference type="InterPro" id="IPR040955">
    <property type="entry name" value="IMP2_N"/>
</dbReference>
<feature type="region of interest" description="Disordered" evidence="2">
    <location>
        <begin position="1"/>
        <end position="120"/>
    </location>
</feature>
<dbReference type="VEuPathDB" id="PlasmoDB:PVPCR_1200510"/>
<keyword evidence="1" id="KW-0175">Coiled coil</keyword>
<dbReference type="EMBL" id="LR865417">
    <property type="protein sequence ID" value="CAD2109267.1"/>
    <property type="molecule type" value="Genomic_DNA"/>
</dbReference>
<evidence type="ECO:0000313" key="4">
    <source>
        <dbReference type="EMBL" id="CAD2109267.1"/>
    </source>
</evidence>
<dbReference type="OrthoDB" id="372931at2759"/>